<evidence type="ECO:0000313" key="1">
    <source>
        <dbReference type="EMBL" id="MBB4663832.1"/>
    </source>
</evidence>
<dbReference type="AlphaFoldDB" id="A0A840IG45"/>
<evidence type="ECO:0000313" key="2">
    <source>
        <dbReference type="Proteomes" id="UP000585272"/>
    </source>
</evidence>
<dbReference type="Gene3D" id="1.10.10.10">
    <property type="entry name" value="Winged helix-like DNA-binding domain superfamily/Winged helix DNA-binding domain"/>
    <property type="match status" value="1"/>
</dbReference>
<dbReference type="SUPFAM" id="SSF46785">
    <property type="entry name" value="Winged helix' DNA-binding domain"/>
    <property type="match status" value="1"/>
</dbReference>
<dbReference type="RefSeq" id="WP_183343556.1">
    <property type="nucleotide sequence ID" value="NZ_JACHNU010000005.1"/>
</dbReference>
<dbReference type="EMBL" id="JACHNU010000005">
    <property type="protein sequence ID" value="MBB4663832.1"/>
    <property type="molecule type" value="Genomic_DNA"/>
</dbReference>
<dbReference type="GO" id="GO:0003677">
    <property type="term" value="F:DNA binding"/>
    <property type="evidence" value="ECO:0007669"/>
    <property type="project" value="UniProtKB-KW"/>
</dbReference>
<dbReference type="InterPro" id="IPR036390">
    <property type="entry name" value="WH_DNA-bd_sf"/>
</dbReference>
<protein>
    <submittedName>
        <fullName evidence="1">DNA-binding PadR family transcriptional regulator</fullName>
    </submittedName>
</protein>
<dbReference type="InterPro" id="IPR036388">
    <property type="entry name" value="WH-like_DNA-bd_sf"/>
</dbReference>
<dbReference type="Proteomes" id="UP000585272">
    <property type="component" value="Unassembled WGS sequence"/>
</dbReference>
<dbReference type="PANTHER" id="PTHR43252">
    <property type="entry name" value="TRANSCRIPTIONAL REGULATOR YQJI"/>
    <property type="match status" value="1"/>
</dbReference>
<sequence>MKSNVKSAVLSLVIERPTGGADVCRRFEDRFEGLLESRRNHIYDALAQLARGGLVERIPLEESDADDRGRLLGFRATAKGARAYRSWIRQQIPASKEARQEALVRIAATQAHDVDNALRLLAEYERAVLDVARRALPAPDGTVIDELLAEERQDVAEAELRWIRRARARLRESAGRAWAAVEHSA</sequence>
<accession>A0A840IG45</accession>
<dbReference type="PANTHER" id="PTHR43252:SF2">
    <property type="entry name" value="TRANSCRIPTION REGULATOR, PADR-LIKE FAMILY"/>
    <property type="match status" value="1"/>
</dbReference>
<name>A0A840IG45_9ACTN</name>
<keyword evidence="1" id="KW-0238">DNA-binding</keyword>
<comment type="caution">
    <text evidence="1">The sequence shown here is derived from an EMBL/GenBank/DDBJ whole genome shotgun (WGS) entry which is preliminary data.</text>
</comment>
<keyword evidence="2" id="KW-1185">Reference proteome</keyword>
<proteinExistence type="predicted"/>
<gene>
    <name evidence="1" type="ORF">BDZ31_003433</name>
</gene>
<reference evidence="1 2" key="1">
    <citation type="submission" date="2020-08" db="EMBL/GenBank/DDBJ databases">
        <title>Genomic Encyclopedia of Archaeal and Bacterial Type Strains, Phase II (KMG-II): from individual species to whole genera.</title>
        <authorList>
            <person name="Goeker M."/>
        </authorList>
    </citation>
    <scope>NUCLEOTIDE SEQUENCE [LARGE SCALE GENOMIC DNA]</scope>
    <source>
        <strain evidence="1 2">DSM 23288</strain>
    </source>
</reference>
<organism evidence="1 2">
    <name type="scientific">Conexibacter arvalis</name>
    <dbReference type="NCBI Taxonomy" id="912552"/>
    <lineage>
        <taxon>Bacteria</taxon>
        <taxon>Bacillati</taxon>
        <taxon>Actinomycetota</taxon>
        <taxon>Thermoleophilia</taxon>
        <taxon>Solirubrobacterales</taxon>
        <taxon>Conexibacteraceae</taxon>
        <taxon>Conexibacter</taxon>
    </lineage>
</organism>